<dbReference type="RefSeq" id="WP_176488235.1">
    <property type="nucleotide sequence ID" value="NZ_BLXO01000004.1"/>
</dbReference>
<dbReference type="Proteomes" id="UP000504714">
    <property type="component" value="Unassembled WGS sequence"/>
</dbReference>
<dbReference type="GO" id="GO:0046872">
    <property type="term" value="F:metal ion binding"/>
    <property type="evidence" value="ECO:0007669"/>
    <property type="project" value="TreeGrafter"/>
</dbReference>
<evidence type="ECO:0000256" key="4">
    <source>
        <dbReference type="ARBA" id="ARBA00022684"/>
    </source>
</evidence>
<dbReference type="GO" id="GO:0005829">
    <property type="term" value="C:cytosol"/>
    <property type="evidence" value="ECO:0007669"/>
    <property type="project" value="TreeGrafter"/>
</dbReference>
<dbReference type="AlphaFoldDB" id="A0A6L2ZQC5"/>
<evidence type="ECO:0000256" key="2">
    <source>
        <dbReference type="ARBA" id="ARBA00008772"/>
    </source>
</evidence>
<reference evidence="11 12" key="1">
    <citation type="submission" date="2020-06" db="EMBL/GenBank/DDBJ databases">
        <title>The genome sequence of Candidatus Regiella insecticola strain Tut.</title>
        <authorList>
            <person name="Nikoh N."/>
            <person name="Tsuchida T."/>
            <person name="Koga R."/>
            <person name="Oshima K."/>
            <person name="Hattori M."/>
            <person name="Fukatsu T."/>
        </authorList>
    </citation>
    <scope>NUCLEOTIDE SEQUENCE [LARGE SCALE GENOMIC DNA]</scope>
    <source>
        <strain evidence="11 12">Tut</strain>
    </source>
</reference>
<dbReference type="EC" id="6.3.2.2" evidence="8"/>
<evidence type="ECO:0000256" key="6">
    <source>
        <dbReference type="ARBA" id="ARBA00022840"/>
    </source>
</evidence>
<gene>
    <name evidence="8 11" type="primary">gshA</name>
    <name evidence="11" type="ORF">RINTU1_23150</name>
</gene>
<dbReference type="FunFam" id="3.30.590.20:FF:000001">
    <property type="entry name" value="Glutamate--cysteine ligase"/>
    <property type="match status" value="1"/>
</dbReference>
<comment type="caution">
    <text evidence="11">The sequence shown here is derived from an EMBL/GenBank/DDBJ whole genome shotgun (WGS) entry which is preliminary data.</text>
</comment>
<name>A0A6L2ZQC5_9ENTR</name>
<dbReference type="SUPFAM" id="SSF55931">
    <property type="entry name" value="Glutamine synthetase/guanido kinase"/>
    <property type="match status" value="1"/>
</dbReference>
<dbReference type="HAMAP" id="MF_00578">
    <property type="entry name" value="Glu_cys_ligase"/>
    <property type="match status" value="1"/>
</dbReference>
<comment type="similarity">
    <text evidence="2 8">Belongs to the glutamate--cysteine ligase type 1 family. Type 1 subfamily.</text>
</comment>
<dbReference type="EMBL" id="BLXO01000004">
    <property type="protein sequence ID" value="GFN46620.1"/>
    <property type="molecule type" value="Genomic_DNA"/>
</dbReference>
<dbReference type="InterPro" id="IPR006334">
    <property type="entry name" value="Glut_cys_ligase"/>
</dbReference>
<comment type="catalytic activity">
    <reaction evidence="7 8 9">
        <text>L-cysteine + L-glutamate + ATP = gamma-L-glutamyl-L-cysteine + ADP + phosphate + H(+)</text>
        <dbReference type="Rhea" id="RHEA:13285"/>
        <dbReference type="ChEBI" id="CHEBI:15378"/>
        <dbReference type="ChEBI" id="CHEBI:29985"/>
        <dbReference type="ChEBI" id="CHEBI:30616"/>
        <dbReference type="ChEBI" id="CHEBI:35235"/>
        <dbReference type="ChEBI" id="CHEBI:43474"/>
        <dbReference type="ChEBI" id="CHEBI:58173"/>
        <dbReference type="ChEBI" id="CHEBI:456216"/>
        <dbReference type="EC" id="6.3.2.2"/>
    </reaction>
</comment>
<sequence length="534" mass="61114">MLTHYCFSEREVNLIPDVSQMLSWLEANPNVLQGIRRGIERETLRITADGSLAMTEHPKSLGAALTHQWITTDFAEAMLEFITPVNTNIDHLLDFLRDLHHYSVRQLGEETFWPLSMPSDIQTQHNIEPAKYGASNLGRFKNVYRAGLKNRYGALMQIISGVHYNFSLPTAFWQHRTDYIDEKNSNAEVSAGYFRLIRNYHRFGWLIPYLFGASPAICSSFLNDKKTSLVFERKNGSCYLPYATSLRLSDLGYSNKSQHNLAISFNDLTSYVASIKRAVRLPSKEFSALGLKKGEDYLQLNTNLLQTENELYAPIRPKRVSKAGEAPSDALLRGGVEYIEVRSLDINPFSPIGIDATQVRFLDLFLIWCALADAPTMNNNQLVYTGKNWQRVILAGRKPGQTLFVGWDNDTKEAPLSEIGKALFSDLRRIASLFDHKQRQEYQQVCDELVSYFDDPKLTFSARMLQEIQQKGMNEFALSLAECHRHTLKNESFRVMSEKQLSDERETSWQRQYELERTDTLSFAQYLSLHGGGR</sequence>
<accession>A0A6L2ZQC5</accession>
<dbReference type="GO" id="GO:0006750">
    <property type="term" value="P:glutathione biosynthetic process"/>
    <property type="evidence" value="ECO:0007669"/>
    <property type="project" value="UniProtKB-UniRule"/>
</dbReference>
<dbReference type="InterPro" id="IPR007370">
    <property type="entry name" value="Glu_cys_ligase"/>
</dbReference>
<dbReference type="InterPro" id="IPR014746">
    <property type="entry name" value="Gln_synth/guanido_kin_cat_dom"/>
</dbReference>
<protein>
    <recommendedName>
        <fullName evidence="8">Glutamate--cysteine ligase</fullName>
        <ecNumber evidence="8">6.3.2.2</ecNumber>
    </recommendedName>
    <alternativeName>
        <fullName evidence="8">Gamma-ECS</fullName>
        <shortName evidence="8">GCS</shortName>
    </alternativeName>
    <alternativeName>
        <fullName evidence="8">Gamma-glutamylcysteine synthetase</fullName>
    </alternativeName>
</protein>
<keyword evidence="5 8" id="KW-0547">Nucleotide-binding</keyword>
<evidence type="ECO:0000313" key="12">
    <source>
        <dbReference type="Proteomes" id="UP000504714"/>
    </source>
</evidence>
<evidence type="ECO:0000259" key="10">
    <source>
        <dbReference type="Pfam" id="PF04262"/>
    </source>
</evidence>
<evidence type="ECO:0000256" key="8">
    <source>
        <dbReference type="HAMAP-Rule" id="MF_00578"/>
    </source>
</evidence>
<evidence type="ECO:0000313" key="11">
    <source>
        <dbReference type="EMBL" id="GFN46620.1"/>
    </source>
</evidence>
<dbReference type="PANTHER" id="PTHR38761:SF1">
    <property type="entry name" value="GLUTAMATE--CYSTEINE LIGASE"/>
    <property type="match status" value="1"/>
</dbReference>
<keyword evidence="4 8" id="KW-0317">Glutathione biosynthesis</keyword>
<evidence type="ECO:0000256" key="3">
    <source>
        <dbReference type="ARBA" id="ARBA00022598"/>
    </source>
</evidence>
<dbReference type="GO" id="GO:0004357">
    <property type="term" value="F:glutamate-cysteine ligase activity"/>
    <property type="evidence" value="ECO:0007669"/>
    <property type="project" value="UniProtKB-UniRule"/>
</dbReference>
<keyword evidence="6 8" id="KW-0067">ATP-binding</keyword>
<keyword evidence="3 8" id="KW-0436">Ligase</keyword>
<dbReference type="GO" id="GO:0005524">
    <property type="term" value="F:ATP binding"/>
    <property type="evidence" value="ECO:0007669"/>
    <property type="project" value="UniProtKB-KW"/>
</dbReference>
<dbReference type="PANTHER" id="PTHR38761">
    <property type="entry name" value="GLUTAMATE--CYSTEINE LIGASE"/>
    <property type="match status" value="1"/>
</dbReference>
<feature type="domain" description="Glutamate--cysteine ligase" evidence="10">
    <location>
        <begin position="24"/>
        <end position="392"/>
    </location>
</feature>
<evidence type="ECO:0000256" key="7">
    <source>
        <dbReference type="ARBA" id="ARBA00048819"/>
    </source>
</evidence>
<evidence type="ECO:0000256" key="5">
    <source>
        <dbReference type="ARBA" id="ARBA00022741"/>
    </source>
</evidence>
<evidence type="ECO:0000256" key="1">
    <source>
        <dbReference type="ARBA" id="ARBA00005006"/>
    </source>
</evidence>
<proteinExistence type="inferred from homology"/>
<dbReference type="Pfam" id="PF04262">
    <property type="entry name" value="Glu_cys_ligase"/>
    <property type="match status" value="1"/>
</dbReference>
<dbReference type="Gene3D" id="3.30.590.20">
    <property type="match status" value="1"/>
</dbReference>
<comment type="pathway">
    <text evidence="1 8 9">Sulfur metabolism; glutathione biosynthesis; glutathione from L-cysteine and L-glutamate: step 1/2.</text>
</comment>
<organism evidence="11 12">
    <name type="scientific">Candidatus Regiella insecticola</name>
    <dbReference type="NCBI Taxonomy" id="138073"/>
    <lineage>
        <taxon>Bacteria</taxon>
        <taxon>Pseudomonadati</taxon>
        <taxon>Pseudomonadota</taxon>
        <taxon>Gammaproteobacteria</taxon>
        <taxon>Enterobacterales</taxon>
        <taxon>Enterobacteriaceae</taxon>
        <taxon>aphid secondary symbionts</taxon>
        <taxon>Candidatus Regiella</taxon>
    </lineage>
</organism>
<dbReference type="UniPathway" id="UPA00142">
    <property type="reaction ID" value="UER00209"/>
</dbReference>
<evidence type="ECO:0000256" key="9">
    <source>
        <dbReference type="RuleBase" id="RU004391"/>
    </source>
</evidence>
<dbReference type="NCBIfam" id="TIGR01434">
    <property type="entry name" value="glu_cys_ligase"/>
    <property type="match status" value="1"/>
</dbReference>